<dbReference type="AlphaFoldDB" id="A0A8K0E958"/>
<gene>
    <name evidence="1" type="ORF">FNV43_RR15579</name>
</gene>
<proteinExistence type="predicted"/>
<organism evidence="1 2">
    <name type="scientific">Rhamnella rubrinervis</name>
    <dbReference type="NCBI Taxonomy" id="2594499"/>
    <lineage>
        <taxon>Eukaryota</taxon>
        <taxon>Viridiplantae</taxon>
        <taxon>Streptophyta</taxon>
        <taxon>Embryophyta</taxon>
        <taxon>Tracheophyta</taxon>
        <taxon>Spermatophyta</taxon>
        <taxon>Magnoliopsida</taxon>
        <taxon>eudicotyledons</taxon>
        <taxon>Gunneridae</taxon>
        <taxon>Pentapetalae</taxon>
        <taxon>rosids</taxon>
        <taxon>fabids</taxon>
        <taxon>Rosales</taxon>
        <taxon>Rhamnaceae</taxon>
        <taxon>rhamnoid group</taxon>
        <taxon>Rhamneae</taxon>
        <taxon>Rhamnella</taxon>
    </lineage>
</organism>
<reference evidence="1" key="1">
    <citation type="submission" date="2020-03" db="EMBL/GenBank/DDBJ databases">
        <title>A high-quality chromosome-level genome assembly of a woody plant with both climbing and erect habits, Rhamnella rubrinervis.</title>
        <authorList>
            <person name="Lu Z."/>
            <person name="Yang Y."/>
            <person name="Zhu X."/>
            <person name="Sun Y."/>
        </authorList>
    </citation>
    <scope>NUCLEOTIDE SEQUENCE</scope>
    <source>
        <strain evidence="1">BYM</strain>
        <tissue evidence="1">Leaf</tissue>
    </source>
</reference>
<evidence type="ECO:0000313" key="2">
    <source>
        <dbReference type="Proteomes" id="UP000796880"/>
    </source>
</evidence>
<comment type="caution">
    <text evidence="1">The sequence shown here is derived from an EMBL/GenBank/DDBJ whole genome shotgun (WGS) entry which is preliminary data.</text>
</comment>
<name>A0A8K0E958_9ROSA</name>
<dbReference type="Proteomes" id="UP000796880">
    <property type="component" value="Unassembled WGS sequence"/>
</dbReference>
<evidence type="ECO:0000313" key="1">
    <source>
        <dbReference type="EMBL" id="KAF3441664.1"/>
    </source>
</evidence>
<dbReference type="EMBL" id="VOIH02000007">
    <property type="protein sequence ID" value="KAF3441664.1"/>
    <property type="molecule type" value="Genomic_DNA"/>
</dbReference>
<sequence>MSFWILRRFLNVAASNSKSIQLRRIPNTAASDSRPIHNGNGKVEGGSQCTAVISECRDGVLACPRYICGRSALLQVLAVAGVYLLDESISKADAEDLKRKLLENIPKDDDNESRKEFFGICFEDLTISEEVDKEHKLLLEEMEELERDKE</sequence>
<accession>A0A8K0E958</accession>
<keyword evidence="2" id="KW-1185">Reference proteome</keyword>
<protein>
    <submittedName>
        <fullName evidence="1">Uncharacterized protein</fullName>
    </submittedName>
</protein>